<gene>
    <name evidence="1" type="ORF">AJ80_04852</name>
</gene>
<sequence>MSQETKTGTAALAGEFEDIKSAYEFEVVNYERSITGNGMSIMAYHPDSRNISIWDY</sequence>
<dbReference type="Proteomes" id="UP000224634">
    <property type="component" value="Unassembled WGS sequence"/>
</dbReference>
<comment type="caution">
    <text evidence="1">The sequence shown here is derived from an EMBL/GenBank/DDBJ whole genome shotgun (WGS) entry which is preliminary data.</text>
</comment>
<dbReference type="AlphaFoldDB" id="A0A2B7Y7D1"/>
<protein>
    <submittedName>
        <fullName evidence="1">Uncharacterized protein</fullName>
    </submittedName>
</protein>
<evidence type="ECO:0000313" key="2">
    <source>
        <dbReference type="Proteomes" id="UP000224634"/>
    </source>
</evidence>
<dbReference type="EMBL" id="PDNA01000065">
    <property type="protein sequence ID" value="PGH17396.1"/>
    <property type="molecule type" value="Genomic_DNA"/>
</dbReference>
<proteinExistence type="predicted"/>
<accession>A0A2B7Y7D1</accession>
<organism evidence="1 2">
    <name type="scientific">Polytolypa hystricis (strain UAMH7299)</name>
    <dbReference type="NCBI Taxonomy" id="1447883"/>
    <lineage>
        <taxon>Eukaryota</taxon>
        <taxon>Fungi</taxon>
        <taxon>Dikarya</taxon>
        <taxon>Ascomycota</taxon>
        <taxon>Pezizomycotina</taxon>
        <taxon>Eurotiomycetes</taxon>
        <taxon>Eurotiomycetidae</taxon>
        <taxon>Onygenales</taxon>
        <taxon>Onygenales incertae sedis</taxon>
        <taxon>Polytolypa</taxon>
    </lineage>
</organism>
<name>A0A2B7Y7D1_POLH7</name>
<evidence type="ECO:0000313" key="1">
    <source>
        <dbReference type="EMBL" id="PGH17396.1"/>
    </source>
</evidence>
<reference evidence="1 2" key="1">
    <citation type="submission" date="2017-10" db="EMBL/GenBank/DDBJ databases">
        <title>Comparative genomics in systemic dimorphic fungi from Ajellomycetaceae.</title>
        <authorList>
            <person name="Munoz J.F."/>
            <person name="Mcewen J.G."/>
            <person name="Clay O.K."/>
            <person name="Cuomo C.A."/>
        </authorList>
    </citation>
    <scope>NUCLEOTIDE SEQUENCE [LARGE SCALE GENOMIC DNA]</scope>
    <source>
        <strain evidence="1 2">UAMH7299</strain>
    </source>
</reference>
<keyword evidence="2" id="KW-1185">Reference proteome</keyword>